<proteinExistence type="predicted"/>
<feature type="domain" description="UvrD-like helicase ATP-binding" evidence="6">
    <location>
        <begin position="594"/>
        <end position="907"/>
    </location>
</feature>
<evidence type="ECO:0000313" key="8">
    <source>
        <dbReference type="Proteomes" id="UP001196301"/>
    </source>
</evidence>
<keyword evidence="3 5" id="KW-0347">Helicase</keyword>
<dbReference type="Pfam" id="PF13245">
    <property type="entry name" value="AAA_19"/>
    <property type="match status" value="1"/>
</dbReference>
<dbReference type="PROSITE" id="PS51198">
    <property type="entry name" value="UVRD_HELICASE_ATP_BIND"/>
    <property type="match status" value="1"/>
</dbReference>
<dbReference type="InterPro" id="IPR014016">
    <property type="entry name" value="UvrD-like_ATP-bd"/>
</dbReference>
<dbReference type="RefSeq" id="WP_216568784.1">
    <property type="nucleotide sequence ID" value="NZ_JAHLOQ010000007.1"/>
</dbReference>
<dbReference type="InterPro" id="IPR057136">
    <property type="entry name" value="At2g35280_TPR_dom"/>
</dbReference>
<dbReference type="Pfam" id="PF08238">
    <property type="entry name" value="Sel1"/>
    <property type="match status" value="5"/>
</dbReference>
<organism evidence="7 8">
    <name type="scientific">Intestinibacter bartlettii</name>
    <dbReference type="NCBI Taxonomy" id="261299"/>
    <lineage>
        <taxon>Bacteria</taxon>
        <taxon>Bacillati</taxon>
        <taxon>Bacillota</taxon>
        <taxon>Clostridia</taxon>
        <taxon>Peptostreptococcales</taxon>
        <taxon>Peptostreptococcaceae</taxon>
        <taxon>Intestinibacter</taxon>
    </lineage>
</organism>
<evidence type="ECO:0000256" key="2">
    <source>
        <dbReference type="ARBA" id="ARBA00022801"/>
    </source>
</evidence>
<name>A0ABS6DV01_9FIRM</name>
<keyword evidence="1 5" id="KW-0547">Nucleotide-binding</keyword>
<evidence type="ECO:0000313" key="7">
    <source>
        <dbReference type="EMBL" id="MBU5335647.1"/>
    </source>
</evidence>
<dbReference type="EMBL" id="JAHLOQ010000007">
    <property type="protein sequence ID" value="MBU5335647.1"/>
    <property type="molecule type" value="Genomic_DNA"/>
</dbReference>
<accession>A0ABS6DV01</accession>
<dbReference type="InterPro" id="IPR006597">
    <property type="entry name" value="Sel1-like"/>
</dbReference>
<reference evidence="7 8" key="1">
    <citation type="submission" date="2021-06" db="EMBL/GenBank/DDBJ databases">
        <authorList>
            <person name="Sun Q."/>
            <person name="Li D."/>
        </authorList>
    </citation>
    <scope>NUCLEOTIDE SEQUENCE [LARGE SCALE GENOMIC DNA]</scope>
    <source>
        <strain evidence="7 8">N19</strain>
    </source>
</reference>
<keyword evidence="8" id="KW-1185">Reference proteome</keyword>
<evidence type="ECO:0000259" key="6">
    <source>
        <dbReference type="PROSITE" id="PS51198"/>
    </source>
</evidence>
<dbReference type="PANTHER" id="PTHR11102:SF160">
    <property type="entry name" value="ERAD-ASSOCIATED E3 UBIQUITIN-PROTEIN LIGASE COMPONENT HRD3"/>
    <property type="match status" value="1"/>
</dbReference>
<feature type="binding site" evidence="5">
    <location>
        <begin position="615"/>
        <end position="622"/>
    </location>
    <ligand>
        <name>ATP</name>
        <dbReference type="ChEBI" id="CHEBI:30616"/>
    </ligand>
</feature>
<keyword evidence="2 5" id="KW-0378">Hydrolase</keyword>
<keyword evidence="4 5" id="KW-0067">ATP-binding</keyword>
<evidence type="ECO:0000256" key="5">
    <source>
        <dbReference type="PROSITE-ProRule" id="PRU00560"/>
    </source>
</evidence>
<comment type="caution">
    <text evidence="7">The sequence shown here is derived from an EMBL/GenBank/DDBJ whole genome shotgun (WGS) entry which is preliminary data.</text>
</comment>
<dbReference type="InterPro" id="IPR050767">
    <property type="entry name" value="Sel1_AlgK"/>
</dbReference>
<sequence length="1252" mass="147283">MNDFREVSTIELLYEATTNLENKMRKFEELFKKNTLKLTLKGDDKDKVNEFHKMDELEMKEKVEELTLSKLMECAQEGDVEAQYNLGVFHMFFDKDKLEGINNGFEWYKKAAENGLKEAQFNLACLYIDGINEDDDDEENEEKGFKWFQKSAEQGFVKSKLCLSLCYEHGIGVDIDKEKSFELLKEIEDEKNNYLIQFCLGVHYENGIGVQQDKKKAFEYYKTCANGGYDVGQLRTAICYEYGIGVKQDYKKAFNRYKKAVSNGNIDAKFLMARCYEFGIGINIDYKKAFMIYKELENENYEDGIYRLAHCYEHGIGVDIDKEKAFSLYNKLAKMGNQDAMFYLAQCYESDDKDYCNNEEIVADLEENESDDYGDVIVAEPDEDILDTDQICELEEDYESENEIVLSENLGINVFLEQKIFKQIKDNNLESDLKKLVIKIDKCFNSVNKSLNLNSLGFKKYGGVGDNKIYGFDFNNKVNDSDRIIACFVEDYAKKHEFDFERYTHTKNQNKQGIILFSIVKHNDQEREAIKVSKRMNSNFFKDYDLKVIKTRNDKTYKDILKARDAIKTNEENNMTFRAIDFDDDEIIYQEILTREQSKYIDIFIQKSEPFILSGIAGSGKTLSTVNLIPDMVQKIKNMNSDKKILYVTFSNNLKEYVKSKVMENYYELSEYIDIRTFEDICTEINYKHNNKKIDRSKIITQTSYNKNFNKFLNWLQQTSRDGSILKFIKKYENEKNIIYSEIFGILKGSMYVDWNRKEPNIVNKEYYINTSEEIVEDYKIFVPEEREILYSITEKYNEWLDENGYSDINDIAFELQDLIKSKPINYEYVIVDEVQDFTEVQIYMLFLLAKEQEIYGKHKTRKILLAGDPNQIINPTFFKIGRLKKLFYIYEYEYKIKRLNENFRNSVNIMKMNNIVNQIINDKLPARKEEDKQYEVTKNNKTGIIEQVNATEDNLKIIFNGINTSAKVALIVSDDEKKEYLKETYDCKNAFTISEFKGKEFDNIIAYNILSDYADIYEKVYKTDVVKEGHYSYYFNRFYVSITRANYNLVLIEEKETEILNEIKEKMGDDLKYINSISEFKDLNLGEVVGNSIDLFNTGMDFFYDEQYSVAKNYFIRSVEPNSNSLANICDLFEEDGKYEEKGDKLFEIGQYKLAQSYYEKAYQFSKFAIMYLYRDDLSYKNQLREFYNALENGGITFSDLFDEYGEKFNKLQDILTNKVIKTQKLSSEIQVSINNINDLFKNINGKMNGR</sequence>
<evidence type="ECO:0000256" key="1">
    <source>
        <dbReference type="ARBA" id="ARBA00022741"/>
    </source>
</evidence>
<dbReference type="Pfam" id="PF23310">
    <property type="entry name" value="TPR_27"/>
    <property type="match status" value="1"/>
</dbReference>
<dbReference type="SMART" id="SM00671">
    <property type="entry name" value="SEL1"/>
    <property type="match status" value="7"/>
</dbReference>
<evidence type="ECO:0000256" key="3">
    <source>
        <dbReference type="ARBA" id="ARBA00022806"/>
    </source>
</evidence>
<evidence type="ECO:0000256" key="4">
    <source>
        <dbReference type="ARBA" id="ARBA00022840"/>
    </source>
</evidence>
<protein>
    <submittedName>
        <fullName evidence="7">SEL1-like repeat protein</fullName>
    </submittedName>
</protein>
<dbReference type="PANTHER" id="PTHR11102">
    <property type="entry name" value="SEL-1-LIKE PROTEIN"/>
    <property type="match status" value="1"/>
</dbReference>
<gene>
    <name evidence="7" type="ORF">KQI20_04260</name>
</gene>
<dbReference type="Proteomes" id="UP001196301">
    <property type="component" value="Unassembled WGS sequence"/>
</dbReference>